<dbReference type="Pfam" id="PF00011">
    <property type="entry name" value="HSP20"/>
    <property type="match status" value="1"/>
</dbReference>
<protein>
    <submittedName>
        <fullName evidence="4">Hsp20-type molecular chaperone</fullName>
    </submittedName>
    <submittedName>
        <fullName evidence="5">Molecular chaperone IbpA, HSP20 family</fullName>
    </submittedName>
</protein>
<dbReference type="InterPro" id="IPR008978">
    <property type="entry name" value="HSP20-like_chaperone"/>
</dbReference>
<evidence type="ECO:0000313" key="6">
    <source>
        <dbReference type="Proteomes" id="UP000296216"/>
    </source>
</evidence>
<comment type="similarity">
    <text evidence="1 2">Belongs to the small heat shock protein (HSP20) family.</text>
</comment>
<dbReference type="SUPFAM" id="SSF49764">
    <property type="entry name" value="HSP20-like chaperones"/>
    <property type="match status" value="1"/>
</dbReference>
<evidence type="ECO:0000313" key="7">
    <source>
        <dbReference type="Proteomes" id="UP000323075"/>
    </source>
</evidence>
<sequence>MSRLRDALGNLPDAVFVDVHEGADAYRYVVDVAGVTPSTVDVSVAGRTVSIEAHRRKSVPSAFEYRREDRSLFVDAELPLPSDTTADGATATVSNGVLTVSLPKRSSSDHHVPVEG</sequence>
<evidence type="ECO:0000256" key="2">
    <source>
        <dbReference type="RuleBase" id="RU003616"/>
    </source>
</evidence>
<feature type="domain" description="SHSP" evidence="3">
    <location>
        <begin position="6"/>
        <end position="116"/>
    </location>
</feature>
<dbReference type="PANTHER" id="PTHR11527">
    <property type="entry name" value="HEAT-SHOCK PROTEIN 20 FAMILY MEMBER"/>
    <property type="match status" value="1"/>
</dbReference>
<dbReference type="InterPro" id="IPR002068">
    <property type="entry name" value="A-crystallin/Hsp20_dom"/>
</dbReference>
<accession>A0A4D6GUL9</accession>
<dbReference type="GeneID" id="68694413"/>
<dbReference type="Proteomes" id="UP000323075">
    <property type="component" value="Unassembled WGS sequence"/>
</dbReference>
<proteinExistence type="inferred from homology"/>
<evidence type="ECO:0000313" key="4">
    <source>
        <dbReference type="EMBL" id="QCC45469.1"/>
    </source>
</evidence>
<dbReference type="RefSeq" id="WP_010903293.1">
    <property type="nucleotide sequence ID" value="NZ_VRYN01000001.1"/>
</dbReference>
<dbReference type="Gene3D" id="2.60.40.790">
    <property type="match status" value="1"/>
</dbReference>
<dbReference type="EMBL" id="VRYN01000001">
    <property type="protein sequence ID" value="TYO81733.1"/>
    <property type="molecule type" value="Genomic_DNA"/>
</dbReference>
<name>A0A4D6GUL9_HALS9</name>
<organism evidence="4 6">
    <name type="scientific">Halobacterium salinarum (strain ATCC 33171 / DSM 3754 / JCM 8978 / NBRC 102687 / NCIMB 764 / 91-R6)</name>
    <dbReference type="NCBI Taxonomy" id="2597657"/>
    <lineage>
        <taxon>Archaea</taxon>
        <taxon>Methanobacteriati</taxon>
        <taxon>Methanobacteriota</taxon>
        <taxon>Stenosarchaea group</taxon>
        <taxon>Halobacteria</taxon>
        <taxon>Halobacteriales</taxon>
        <taxon>Halobacteriaceae</taxon>
        <taxon>Halobacterium</taxon>
    </lineage>
</organism>
<evidence type="ECO:0000256" key="1">
    <source>
        <dbReference type="PROSITE-ProRule" id="PRU00285"/>
    </source>
</evidence>
<dbReference type="CDD" id="cd06464">
    <property type="entry name" value="ACD_sHsps-like"/>
    <property type="match status" value="1"/>
</dbReference>
<reference evidence="4" key="3">
    <citation type="journal article" name="MicrobiologyOpen">
        <title>Whole-genome comparison between the type strain of Halobacterium salinarum (DSM 3754(T)) and the laboratory strains R1 and NRC-1.</title>
        <authorList>
            <person name="Pfeiffer F."/>
            <person name="Losensky G."/>
            <person name="Marchfelder A."/>
            <person name="Habermann B."/>
            <person name="Dyall-Smith M."/>
        </authorList>
    </citation>
    <scope>NUCLEOTIDE SEQUENCE</scope>
    <source>
        <strain evidence="4">91-R6</strain>
    </source>
</reference>
<reference evidence="5 7" key="2">
    <citation type="submission" date="2019-07" db="EMBL/GenBank/DDBJ databases">
        <title>Genomic Encyclopedia of Archaeal and Bacterial Type Strains, Phase II (KMG-II): from individual species to whole genera.</title>
        <authorList>
            <person name="Goeker M."/>
        </authorList>
    </citation>
    <scope>NUCLEOTIDE SEQUENCE [LARGE SCALE GENOMIC DNA]</scope>
    <source>
        <strain evidence="5 7">DSM 3754</strain>
    </source>
</reference>
<dbReference type="InterPro" id="IPR031107">
    <property type="entry name" value="Small_HSP"/>
</dbReference>
<evidence type="ECO:0000313" key="5">
    <source>
        <dbReference type="EMBL" id="TYO81733.1"/>
    </source>
</evidence>
<evidence type="ECO:0000259" key="3">
    <source>
        <dbReference type="PROSITE" id="PS01031"/>
    </source>
</evidence>
<dbReference type="Proteomes" id="UP000296216">
    <property type="component" value="Chromosome"/>
</dbReference>
<dbReference type="AlphaFoldDB" id="A0A4D6GUL9"/>
<dbReference type="PROSITE" id="PS01031">
    <property type="entry name" value="SHSP"/>
    <property type="match status" value="1"/>
</dbReference>
<dbReference type="EMBL" id="CP038631">
    <property type="protein sequence ID" value="QCC45469.1"/>
    <property type="molecule type" value="Genomic_DNA"/>
</dbReference>
<reference evidence="4 6" key="1">
    <citation type="journal article" date="2019" name="Microbiol. Resour. Announc.">
        <title>The Genome Sequence of the Halobacterium salinarum Type Strain Is Closely Related to That of Laboratory Strains NRC-1 and R1.</title>
        <authorList>
            <person name="Pfeiffer F."/>
            <person name="Marchfelder A."/>
            <person name="Habermann B."/>
            <person name="Dyall-Smith M.L."/>
        </authorList>
    </citation>
    <scope>NUCLEOTIDE SEQUENCE [LARGE SCALE GENOMIC DNA]</scope>
    <source>
        <strain evidence="4">91-R6</strain>
        <strain evidence="6">ATCC 33171 / DSM 3754 / JCM 8978 / NBRC 102687 / NCIMB 764 / 91-R6</strain>
    </source>
</reference>
<gene>
    <name evidence="4" type="primary">hsp20C</name>
    <name evidence="5" type="ORF">APQ99_00243</name>
    <name evidence="4" type="ORF">HBSAL_09115</name>
</gene>